<organism evidence="2">
    <name type="scientific">Arthroderma gypseum (strain ATCC MYA-4604 / CBS 118893)</name>
    <name type="common">Microsporum gypseum</name>
    <dbReference type="NCBI Taxonomy" id="535722"/>
    <lineage>
        <taxon>Eukaryota</taxon>
        <taxon>Fungi</taxon>
        <taxon>Dikarya</taxon>
        <taxon>Ascomycota</taxon>
        <taxon>Pezizomycotina</taxon>
        <taxon>Eurotiomycetes</taxon>
        <taxon>Eurotiomycetidae</taxon>
        <taxon>Onygenales</taxon>
        <taxon>Arthrodermataceae</taxon>
        <taxon>Nannizzia</taxon>
    </lineage>
</organism>
<dbReference type="STRING" id="535722.E4UTA1"/>
<dbReference type="RefSeq" id="XP_003173492.1">
    <property type="nucleotide sequence ID" value="XM_003173444.1"/>
</dbReference>
<accession>E4UTA1</accession>
<dbReference type="SUPFAM" id="SSF56112">
    <property type="entry name" value="Protein kinase-like (PK-like)"/>
    <property type="match status" value="1"/>
</dbReference>
<dbReference type="eggNOG" id="ENOG502STUU">
    <property type="taxonomic scope" value="Eukaryota"/>
</dbReference>
<evidence type="ECO:0000313" key="1">
    <source>
        <dbReference type="EMBL" id="EFR00662.1"/>
    </source>
</evidence>
<name>E4UTA1_ARTGP</name>
<gene>
    <name evidence="1" type="ORF">MGYG_03669</name>
</gene>
<reference evidence="2" key="1">
    <citation type="journal article" date="2012" name="MBio">
        <title>Comparative genome analysis of Trichophyton rubrum and related dermatophytes reveals candidate genes involved in infection.</title>
        <authorList>
            <person name="Martinez D.A."/>
            <person name="Oliver B.G."/>
            <person name="Graeser Y."/>
            <person name="Goldberg J.M."/>
            <person name="Li W."/>
            <person name="Martinez-Rossi N.M."/>
            <person name="Monod M."/>
            <person name="Shelest E."/>
            <person name="Barton R.C."/>
            <person name="Birch E."/>
            <person name="Brakhage A.A."/>
            <person name="Chen Z."/>
            <person name="Gurr S.J."/>
            <person name="Heiman D."/>
            <person name="Heitman J."/>
            <person name="Kosti I."/>
            <person name="Rossi A."/>
            <person name="Saif S."/>
            <person name="Samalova M."/>
            <person name="Saunders C.W."/>
            <person name="Shea T."/>
            <person name="Summerbell R.C."/>
            <person name="Xu J."/>
            <person name="Young S."/>
            <person name="Zeng Q."/>
            <person name="Birren B.W."/>
            <person name="Cuomo C.A."/>
            <person name="White T.C."/>
        </authorList>
    </citation>
    <scope>NUCLEOTIDE SEQUENCE [LARGE SCALE GENOMIC DNA]</scope>
    <source>
        <strain evidence="2">ATCC MYA-4604 / CBS 118893</strain>
    </source>
</reference>
<dbReference type="Proteomes" id="UP000002669">
    <property type="component" value="Unassembled WGS sequence"/>
</dbReference>
<dbReference type="AlphaFoldDB" id="E4UTA1"/>
<dbReference type="OrthoDB" id="10003767at2759"/>
<dbReference type="PANTHER" id="PTHR21310">
    <property type="entry name" value="AMINOGLYCOSIDE PHOSPHOTRANSFERASE-RELATED-RELATED"/>
    <property type="match status" value="1"/>
</dbReference>
<dbReference type="EMBL" id="DS989824">
    <property type="protein sequence ID" value="EFR00662.1"/>
    <property type="molecule type" value="Genomic_DNA"/>
</dbReference>
<evidence type="ECO:0000313" key="2">
    <source>
        <dbReference type="Proteomes" id="UP000002669"/>
    </source>
</evidence>
<dbReference type="InterPro" id="IPR051678">
    <property type="entry name" value="AGP_Transferase"/>
</dbReference>
<dbReference type="InterPro" id="IPR011009">
    <property type="entry name" value="Kinase-like_dom_sf"/>
</dbReference>
<dbReference type="Gene3D" id="3.30.200.20">
    <property type="entry name" value="Phosphorylase Kinase, domain 1"/>
    <property type="match status" value="1"/>
</dbReference>
<protein>
    <recommendedName>
        <fullName evidence="3">Aminoglycoside phosphotransferase domain-containing protein</fullName>
    </recommendedName>
</protein>
<evidence type="ECO:0008006" key="3">
    <source>
        <dbReference type="Google" id="ProtNLM"/>
    </source>
</evidence>
<dbReference type="VEuPathDB" id="FungiDB:MGYG_03669"/>
<dbReference type="InParanoid" id="E4UTA1"/>
<dbReference type="PANTHER" id="PTHR21310:SF37">
    <property type="entry name" value="AMINOGLYCOSIDE PHOSPHOTRANSFERASE DOMAIN-CONTAINING PROTEIN"/>
    <property type="match status" value="1"/>
</dbReference>
<dbReference type="GeneID" id="10028771"/>
<keyword evidence="2" id="KW-1185">Reference proteome</keyword>
<sequence>MSGGIQIGYDGWTGISEDSEHHYAKENFIRYISFGRIIEKCYNLRGGIYCFLSKEHTFGSTSYFRQITFEDGKKWVVRIRFPAPTVGNEDANVKMCYESMKFLKEQTTVPVPEAHYCDASPTNAVGAPYILMDYIHGTPADDLRATLRYGENVFGTTRQNIDFRRQLAKIQVELASKKFDRIGRPSPDGNGGYHVVSTPTESTHGSSAEFYRRLASSLLQDASEKGVTVFDEISLCIPSLFERLVARWSTHQGPYGVALTGLGAHNVLVNRNFEIQGIIHPEGLIAVPLEIQAQMPLCMGLQPSPPHSLASSVQELTRITQEWERAREYISYLKEADIAHYAETLRDADDAPLHSAVLAPAAVIYQGLVEYRNFRELIDHKWLIAYANLLR</sequence>
<proteinExistence type="predicted"/>
<dbReference type="OMA" id="ISIKCAQ"/>
<dbReference type="HOGENOM" id="CLU_053876_0_0_1"/>